<protein>
    <submittedName>
        <fullName evidence="1">Uncharacterized protein</fullName>
    </submittedName>
</protein>
<organism evidence="1 2">
    <name type="scientific">Arcobacter nitrofigilis (strain ATCC 33309 / DSM 7299 / CCUG 15893 / LMG 7604 / NCTC 12251 / CI)</name>
    <name type="common">Campylobacter nitrofigilis</name>
    <dbReference type="NCBI Taxonomy" id="572480"/>
    <lineage>
        <taxon>Bacteria</taxon>
        <taxon>Pseudomonadati</taxon>
        <taxon>Campylobacterota</taxon>
        <taxon>Epsilonproteobacteria</taxon>
        <taxon>Campylobacterales</taxon>
        <taxon>Arcobacteraceae</taxon>
        <taxon>Arcobacter</taxon>
    </lineage>
</organism>
<evidence type="ECO:0000313" key="2">
    <source>
        <dbReference type="Proteomes" id="UP000000939"/>
    </source>
</evidence>
<reference evidence="1 2" key="1">
    <citation type="journal article" date="2010" name="Stand. Genomic Sci.">
        <title>Complete genome sequence of Arcobacter nitrofigilis type strain (CI).</title>
        <authorList>
            <person name="Pati A."/>
            <person name="Gronow S."/>
            <person name="Lapidus A."/>
            <person name="Copeland A."/>
            <person name="Glavina Del Rio T."/>
            <person name="Nolan M."/>
            <person name="Lucas S."/>
            <person name="Tice H."/>
            <person name="Cheng J.F."/>
            <person name="Han C."/>
            <person name="Chertkov O."/>
            <person name="Bruce D."/>
            <person name="Tapia R."/>
            <person name="Goodwin L."/>
            <person name="Pitluck S."/>
            <person name="Liolios K."/>
            <person name="Ivanova N."/>
            <person name="Mavromatis K."/>
            <person name="Chen A."/>
            <person name="Palaniappan K."/>
            <person name="Land M."/>
            <person name="Hauser L."/>
            <person name="Chang Y.J."/>
            <person name="Jeffries C.D."/>
            <person name="Detter J.C."/>
            <person name="Rohde M."/>
            <person name="Goker M."/>
            <person name="Bristow J."/>
            <person name="Eisen J.A."/>
            <person name="Markowitz V."/>
            <person name="Hugenholtz P."/>
            <person name="Klenk H.P."/>
            <person name="Kyrpides N.C."/>
        </authorList>
    </citation>
    <scope>NUCLEOTIDE SEQUENCE [LARGE SCALE GENOMIC DNA]</scope>
    <source>
        <strain evidence="2">ATCC 33309 / DSM 7299 / CCUG 15893 / LMG 7604 / NCTC 12251 / CI</strain>
    </source>
</reference>
<sequence length="46" mass="5453">MTIKVITENEFPKVSKMKKKFNIFSVVGIKNGELESVEFFWEKWSV</sequence>
<keyword evidence="2" id="KW-1185">Reference proteome</keyword>
<dbReference type="AlphaFoldDB" id="D5V469"/>
<name>D5V469_ARCNC</name>
<dbReference type="EMBL" id="CP001999">
    <property type="protein sequence ID" value="ADG91802.1"/>
    <property type="molecule type" value="Genomic_DNA"/>
</dbReference>
<dbReference type="KEGG" id="ant:Arnit_0135"/>
<gene>
    <name evidence="1" type="ordered locus">Arnit_0135</name>
</gene>
<evidence type="ECO:0000313" key="1">
    <source>
        <dbReference type="EMBL" id="ADG91802.1"/>
    </source>
</evidence>
<dbReference type="HOGENOM" id="CLU_3179556_0_0_7"/>
<accession>D5V469</accession>
<dbReference type="RefSeq" id="WP_013133947.1">
    <property type="nucleotide sequence ID" value="NC_014166.1"/>
</dbReference>
<dbReference type="Proteomes" id="UP000000939">
    <property type="component" value="Chromosome"/>
</dbReference>
<proteinExistence type="predicted"/>